<keyword evidence="4 8" id="KW-1133">Transmembrane helix</keyword>
<evidence type="ECO:0000256" key="2">
    <source>
        <dbReference type="ARBA" id="ARBA00022475"/>
    </source>
</evidence>
<sequence length="215" mass="25543">MFSSMILNIYLQGRIISLINGPSYEQPIKSIEELLEKNIAIKLIPTLAFYFGYDNKGLEYYQEIYDRRIESTDWAGETWFESMNKISRDRNIAGTTYQGFLIMRPNLQSTFSTIEFLPYPHPAGMPKNYYMHKEFYEWFNQMIEHGIVTKFLKLYEFSYALQYYVESSSRIYKVTMEQMEPILLMLLSGYLVALFAFILELVIYKVTQFLQQRAI</sequence>
<keyword evidence="2" id="KW-1003">Cell membrane</keyword>
<evidence type="ECO:0000256" key="8">
    <source>
        <dbReference type="SAM" id="Phobius"/>
    </source>
</evidence>
<dbReference type="GO" id="GO:0005886">
    <property type="term" value="C:plasma membrane"/>
    <property type="evidence" value="ECO:0007669"/>
    <property type="project" value="UniProtKB-SubCell"/>
</dbReference>
<dbReference type="EMBL" id="OU892283">
    <property type="protein sequence ID" value="CAG9771564.1"/>
    <property type="molecule type" value="Genomic_DNA"/>
</dbReference>
<dbReference type="PANTHER" id="PTHR42643">
    <property type="entry name" value="IONOTROPIC RECEPTOR 20A-RELATED"/>
    <property type="match status" value="1"/>
</dbReference>
<evidence type="ECO:0000256" key="3">
    <source>
        <dbReference type="ARBA" id="ARBA00022692"/>
    </source>
</evidence>
<keyword evidence="6" id="KW-0675">Receptor</keyword>
<feature type="transmembrane region" description="Helical" evidence="8">
    <location>
        <begin position="182"/>
        <end position="203"/>
    </location>
</feature>
<evidence type="ECO:0000313" key="9">
    <source>
        <dbReference type="EMBL" id="CAG9771564.1"/>
    </source>
</evidence>
<keyword evidence="7" id="KW-0325">Glycoprotein</keyword>
<organism evidence="9 10">
    <name type="scientific">Ceutorhynchus assimilis</name>
    <name type="common">cabbage seed weevil</name>
    <dbReference type="NCBI Taxonomy" id="467358"/>
    <lineage>
        <taxon>Eukaryota</taxon>
        <taxon>Metazoa</taxon>
        <taxon>Ecdysozoa</taxon>
        <taxon>Arthropoda</taxon>
        <taxon>Hexapoda</taxon>
        <taxon>Insecta</taxon>
        <taxon>Pterygota</taxon>
        <taxon>Neoptera</taxon>
        <taxon>Endopterygota</taxon>
        <taxon>Coleoptera</taxon>
        <taxon>Polyphaga</taxon>
        <taxon>Cucujiformia</taxon>
        <taxon>Curculionidae</taxon>
        <taxon>Ceutorhynchinae</taxon>
        <taxon>Ceutorhynchus</taxon>
    </lineage>
</organism>
<evidence type="ECO:0000256" key="6">
    <source>
        <dbReference type="ARBA" id="ARBA00023170"/>
    </source>
</evidence>
<dbReference type="Proteomes" id="UP001152799">
    <property type="component" value="Chromosome 7"/>
</dbReference>
<evidence type="ECO:0000256" key="5">
    <source>
        <dbReference type="ARBA" id="ARBA00023136"/>
    </source>
</evidence>
<dbReference type="InterPro" id="IPR052192">
    <property type="entry name" value="Insect_Ionotropic_Sensory_Rcpt"/>
</dbReference>
<protein>
    <recommendedName>
        <fullName evidence="11">Ionotropic receptor</fullName>
    </recommendedName>
</protein>
<keyword evidence="10" id="KW-1185">Reference proteome</keyword>
<evidence type="ECO:0000313" key="10">
    <source>
        <dbReference type="Proteomes" id="UP001152799"/>
    </source>
</evidence>
<evidence type="ECO:0008006" key="11">
    <source>
        <dbReference type="Google" id="ProtNLM"/>
    </source>
</evidence>
<keyword evidence="5 8" id="KW-0472">Membrane</keyword>
<evidence type="ECO:0000256" key="7">
    <source>
        <dbReference type="ARBA" id="ARBA00023180"/>
    </source>
</evidence>
<dbReference type="PANTHER" id="PTHR42643:SF24">
    <property type="entry name" value="IONOTROPIC RECEPTOR 60A"/>
    <property type="match status" value="1"/>
</dbReference>
<dbReference type="OrthoDB" id="6692856at2759"/>
<evidence type="ECO:0000256" key="1">
    <source>
        <dbReference type="ARBA" id="ARBA00004651"/>
    </source>
</evidence>
<keyword evidence="3 8" id="KW-0812">Transmembrane</keyword>
<proteinExistence type="predicted"/>
<comment type="subcellular location">
    <subcellularLocation>
        <location evidence="1">Cell membrane</location>
        <topology evidence="1">Multi-pass membrane protein</topology>
    </subcellularLocation>
</comment>
<name>A0A9N9MV47_9CUCU</name>
<dbReference type="AlphaFoldDB" id="A0A9N9MV47"/>
<gene>
    <name evidence="9" type="ORF">CEUTPL_LOCUS11995</name>
</gene>
<accession>A0A9N9MV47</accession>
<reference evidence="9" key="1">
    <citation type="submission" date="2022-01" db="EMBL/GenBank/DDBJ databases">
        <authorList>
            <person name="King R."/>
        </authorList>
    </citation>
    <scope>NUCLEOTIDE SEQUENCE</scope>
</reference>
<evidence type="ECO:0000256" key="4">
    <source>
        <dbReference type="ARBA" id="ARBA00022989"/>
    </source>
</evidence>